<organism evidence="3 4">
    <name type="scientific">Neisseria animaloris</name>
    <dbReference type="NCBI Taxonomy" id="326522"/>
    <lineage>
        <taxon>Bacteria</taxon>
        <taxon>Pseudomonadati</taxon>
        <taxon>Pseudomonadota</taxon>
        <taxon>Betaproteobacteria</taxon>
        <taxon>Neisseriales</taxon>
        <taxon>Neisseriaceae</taxon>
        <taxon>Neisseria</taxon>
    </lineage>
</organism>
<keyword evidence="1" id="KW-0812">Transmembrane</keyword>
<evidence type="ECO:0000313" key="3">
    <source>
        <dbReference type="EMBL" id="VEJ20672.1"/>
    </source>
</evidence>
<keyword evidence="3" id="KW-0238">DNA-binding</keyword>
<reference evidence="3 4" key="1">
    <citation type="submission" date="2018-12" db="EMBL/GenBank/DDBJ databases">
        <authorList>
            <consortium name="Pathogen Informatics"/>
        </authorList>
    </citation>
    <scope>NUCLEOTIDE SEQUENCE [LARGE SCALE GENOMIC DNA]</scope>
    <source>
        <strain evidence="3 4">NCTC12227</strain>
    </source>
</reference>
<feature type="domain" description="CSD" evidence="2">
    <location>
        <begin position="2"/>
        <end position="67"/>
    </location>
</feature>
<name>A0A1X3CMW1_9NEIS</name>
<dbReference type="OrthoDB" id="72963at2"/>
<keyword evidence="1" id="KW-0472">Membrane</keyword>
<dbReference type="KEGG" id="nani:NCTC12227_00382"/>
<gene>
    <name evidence="3" type="ORF">NCTC12227_00382</name>
</gene>
<dbReference type="Gene3D" id="2.40.50.140">
    <property type="entry name" value="Nucleic acid-binding proteins"/>
    <property type="match status" value="1"/>
</dbReference>
<accession>A0A1X3CMW1</accession>
<evidence type="ECO:0000259" key="2">
    <source>
        <dbReference type="PROSITE" id="PS51857"/>
    </source>
</evidence>
<dbReference type="SUPFAM" id="SSF50249">
    <property type="entry name" value="Nucleic acid-binding proteins"/>
    <property type="match status" value="1"/>
</dbReference>
<sequence>MRYHGTIVSWDNELGFGFVREGQSTAEIFAHIGEFVIDNPPPREGETVSFEIVCNSRGTEEAKHIEYTNRSKAPEPEQFDFTDEAPKKISRWVGLMLAAIIGIPALSAAVYYGMDYWQTHRAAYRSNEIVVDRVAAEMMAEREAWKKAVNASAGRNAAKSELSDDASDAQAEQHAVKLKLLGNVRENFKCDGRQYCSQMRSFEEAQFFLKNCPNVKMDSDRDGIPCEDHFQH</sequence>
<protein>
    <submittedName>
        <fullName evidence="3">Cold-shock dna-binding domain protein</fullName>
    </submittedName>
</protein>
<dbReference type="EMBL" id="LR134516">
    <property type="protein sequence ID" value="VEJ20672.1"/>
    <property type="molecule type" value="Genomic_DNA"/>
</dbReference>
<evidence type="ECO:0000313" key="4">
    <source>
        <dbReference type="Proteomes" id="UP000268229"/>
    </source>
</evidence>
<dbReference type="AlphaFoldDB" id="A0A1X3CMW1"/>
<keyword evidence="4" id="KW-1185">Reference proteome</keyword>
<dbReference type="PROSITE" id="PS51857">
    <property type="entry name" value="CSD_2"/>
    <property type="match status" value="1"/>
</dbReference>
<dbReference type="STRING" id="326522.BWD08_01655"/>
<keyword evidence="1" id="KW-1133">Transmembrane helix</keyword>
<dbReference type="Pfam" id="PF00313">
    <property type="entry name" value="CSD"/>
    <property type="match status" value="1"/>
</dbReference>
<proteinExistence type="predicted"/>
<evidence type="ECO:0000256" key="1">
    <source>
        <dbReference type="SAM" id="Phobius"/>
    </source>
</evidence>
<dbReference type="Pfam" id="PF05901">
    <property type="entry name" value="Excalibur"/>
    <property type="match status" value="1"/>
</dbReference>
<dbReference type="SMART" id="SM00894">
    <property type="entry name" value="Excalibur"/>
    <property type="match status" value="1"/>
</dbReference>
<dbReference type="InterPro" id="IPR012340">
    <property type="entry name" value="NA-bd_OB-fold"/>
</dbReference>
<dbReference type="InterPro" id="IPR002059">
    <property type="entry name" value="CSP_DNA-bd"/>
</dbReference>
<dbReference type="GO" id="GO:0003677">
    <property type="term" value="F:DNA binding"/>
    <property type="evidence" value="ECO:0007669"/>
    <property type="project" value="UniProtKB-KW"/>
</dbReference>
<feature type="transmembrane region" description="Helical" evidence="1">
    <location>
        <begin position="92"/>
        <end position="114"/>
    </location>
</feature>
<dbReference type="Proteomes" id="UP000268229">
    <property type="component" value="Chromosome"/>
</dbReference>
<dbReference type="RefSeq" id="WP_085389413.1">
    <property type="nucleotide sequence ID" value="NZ_JBGNXI010000006.1"/>
</dbReference>
<dbReference type="InterPro" id="IPR008613">
    <property type="entry name" value="Excalibur_Ca-bd_domain"/>
</dbReference>